<name>E4YC67_OIKDI</name>
<proteinExistence type="predicted"/>
<dbReference type="PROSITE" id="PS50026">
    <property type="entry name" value="EGF_3"/>
    <property type="match status" value="1"/>
</dbReference>
<dbReference type="Gene3D" id="2.10.25.10">
    <property type="entry name" value="Laminin"/>
    <property type="match status" value="3"/>
</dbReference>
<dbReference type="PANTHER" id="PTHR24038">
    <property type="entry name" value="STABILIN"/>
    <property type="match status" value="1"/>
</dbReference>
<organism evidence="7">
    <name type="scientific">Oikopleura dioica</name>
    <name type="common">Tunicate</name>
    <dbReference type="NCBI Taxonomy" id="34765"/>
    <lineage>
        <taxon>Eukaryota</taxon>
        <taxon>Metazoa</taxon>
        <taxon>Chordata</taxon>
        <taxon>Tunicata</taxon>
        <taxon>Appendicularia</taxon>
        <taxon>Copelata</taxon>
        <taxon>Oikopleuridae</taxon>
        <taxon>Oikopleura</taxon>
    </lineage>
</organism>
<keyword evidence="2" id="KW-0472">Membrane</keyword>
<evidence type="ECO:0000256" key="1">
    <source>
        <dbReference type="ARBA" id="ARBA00004370"/>
    </source>
</evidence>
<keyword evidence="3" id="KW-1015">Disulfide bond</keyword>
<reference evidence="7" key="1">
    <citation type="journal article" date="2010" name="Science">
        <title>Plasticity of animal genome architecture unmasked by rapid evolution of a pelagic tunicate.</title>
        <authorList>
            <person name="Denoeud F."/>
            <person name="Henriet S."/>
            <person name="Mungpakdee S."/>
            <person name="Aury J.M."/>
            <person name="Da Silva C."/>
            <person name="Brinkmann H."/>
            <person name="Mikhaleva J."/>
            <person name="Olsen L.C."/>
            <person name="Jubin C."/>
            <person name="Canestro C."/>
            <person name="Bouquet J.M."/>
            <person name="Danks G."/>
            <person name="Poulain J."/>
            <person name="Campsteijn C."/>
            <person name="Adamski M."/>
            <person name="Cross I."/>
            <person name="Yadetie F."/>
            <person name="Muffato M."/>
            <person name="Louis A."/>
            <person name="Butcher S."/>
            <person name="Tsagkogeorga G."/>
            <person name="Konrad A."/>
            <person name="Singh S."/>
            <person name="Jensen M.F."/>
            <person name="Cong E.H."/>
            <person name="Eikeseth-Otteraa H."/>
            <person name="Noel B."/>
            <person name="Anthouard V."/>
            <person name="Porcel B.M."/>
            <person name="Kachouri-Lafond R."/>
            <person name="Nishino A."/>
            <person name="Ugolini M."/>
            <person name="Chourrout P."/>
            <person name="Nishida H."/>
            <person name="Aasland R."/>
            <person name="Huzurbazar S."/>
            <person name="Westhof E."/>
            <person name="Delsuc F."/>
            <person name="Lehrach H."/>
            <person name="Reinhardt R."/>
            <person name="Weissenbach J."/>
            <person name="Roy S.W."/>
            <person name="Artiguenave F."/>
            <person name="Postlethwait J.H."/>
            <person name="Manak J.R."/>
            <person name="Thompson E.M."/>
            <person name="Jaillon O."/>
            <person name="Du Pasquier L."/>
            <person name="Boudinot P."/>
            <person name="Liberles D.A."/>
            <person name="Volff J.N."/>
            <person name="Philippe H."/>
            <person name="Lenhard B."/>
            <person name="Roest Crollius H."/>
            <person name="Wincker P."/>
            <person name="Chourrout D."/>
        </authorList>
    </citation>
    <scope>NUCLEOTIDE SEQUENCE [LARGE SCALE GENOMIC DNA]</scope>
</reference>
<dbReference type="GO" id="GO:0016020">
    <property type="term" value="C:membrane"/>
    <property type="evidence" value="ECO:0007669"/>
    <property type="project" value="UniProtKB-SubCell"/>
</dbReference>
<dbReference type="SUPFAM" id="SSF57184">
    <property type="entry name" value="Growth factor receptor domain"/>
    <property type="match status" value="1"/>
</dbReference>
<protein>
    <recommendedName>
        <fullName evidence="6">EGF-like domain-containing protein</fullName>
    </recommendedName>
</protein>
<evidence type="ECO:0000256" key="5">
    <source>
        <dbReference type="PROSITE-ProRule" id="PRU00076"/>
    </source>
</evidence>
<keyword evidence="5" id="KW-0245">EGF-like domain</keyword>
<dbReference type="InterPro" id="IPR009030">
    <property type="entry name" value="Growth_fac_rcpt_cys_sf"/>
</dbReference>
<evidence type="ECO:0000256" key="2">
    <source>
        <dbReference type="ARBA" id="ARBA00023136"/>
    </source>
</evidence>
<evidence type="ECO:0000256" key="3">
    <source>
        <dbReference type="ARBA" id="ARBA00023157"/>
    </source>
</evidence>
<dbReference type="AlphaFoldDB" id="E4YC67"/>
<accession>E4YC67</accession>
<evidence type="ECO:0000313" key="7">
    <source>
        <dbReference type="EMBL" id="CBY33134.1"/>
    </source>
</evidence>
<dbReference type="PROSITE" id="PS01186">
    <property type="entry name" value="EGF_2"/>
    <property type="match status" value="1"/>
</dbReference>
<comment type="subcellular location">
    <subcellularLocation>
        <location evidence="1">Membrane</location>
    </subcellularLocation>
</comment>
<evidence type="ECO:0000256" key="4">
    <source>
        <dbReference type="ARBA" id="ARBA00023180"/>
    </source>
</evidence>
<comment type="caution">
    <text evidence="5">Lacks conserved residue(s) required for the propagation of feature annotation.</text>
</comment>
<dbReference type="Proteomes" id="UP000011014">
    <property type="component" value="Unassembled WGS sequence"/>
</dbReference>
<dbReference type="PANTHER" id="PTHR24038:SF11">
    <property type="entry name" value="INTEGRIN BETA-LIKE PROTEIN E"/>
    <property type="match status" value="1"/>
</dbReference>
<keyword evidence="4" id="KW-0325">Glycoprotein</keyword>
<dbReference type="EMBL" id="FN654397">
    <property type="protein sequence ID" value="CBY33134.1"/>
    <property type="molecule type" value="Genomic_DNA"/>
</dbReference>
<sequence>MKSLTYVLLAFSNAEKLTDYCSEKDTELVRGSHGFIDSLSRENIACPSWYQSWQGYERCYPQKEFDWCWDVRPLCSKVKVRFTHFAVEEQSKFLQNWHDLSGDDVCIDSVQLAWDNSTRLFCDESHQNSREFTFSDNKEYDPNLLGWFSWVEIDAAEFAIKFSSRELGGSGTASFVGFGLQWECQDNIYNECLNEVHSCKATQKCVDLDNGYTCVEIKDAIHVILEEFPTNSLISERSLQMEEFGCATCHPKAECLNSKCVCMDGFKGNGYSCAPLGGRCKKAARNPCSKKAICEEQINSKTGKPISLKCTCKEGYTGSGKKCVKTSKICSDKCDQNAICINSECICNVGFNGDGRSCKKLVFNEAPVEKPMSKAACVLSEPQPGSSCFQTLEKMSGFVTCGDSFKTKVKKEKLIIRMNELVERFCTDLRDNRSDKCVDSTTPLMILYNKIMRAKSFAEWTEALRGQECS</sequence>
<dbReference type="SMART" id="SM00181">
    <property type="entry name" value="EGF"/>
    <property type="match status" value="3"/>
</dbReference>
<gene>
    <name evidence="7" type="ORF">GSOID_T00021030001</name>
</gene>
<dbReference type="InterPro" id="IPR000742">
    <property type="entry name" value="EGF"/>
</dbReference>
<evidence type="ECO:0000259" key="6">
    <source>
        <dbReference type="PROSITE" id="PS50026"/>
    </source>
</evidence>
<feature type="domain" description="EGF-like" evidence="6">
    <location>
        <begin position="276"/>
        <end position="324"/>
    </location>
</feature>